<protein>
    <submittedName>
        <fullName evidence="1">Uncharacterized protein</fullName>
    </submittedName>
</protein>
<gene>
    <name evidence="1" type="ORF">GOODEAATRI_002825</name>
</gene>
<organism evidence="1 2">
    <name type="scientific">Goodea atripinnis</name>
    <dbReference type="NCBI Taxonomy" id="208336"/>
    <lineage>
        <taxon>Eukaryota</taxon>
        <taxon>Metazoa</taxon>
        <taxon>Chordata</taxon>
        <taxon>Craniata</taxon>
        <taxon>Vertebrata</taxon>
        <taxon>Euteleostomi</taxon>
        <taxon>Actinopterygii</taxon>
        <taxon>Neopterygii</taxon>
        <taxon>Teleostei</taxon>
        <taxon>Neoteleostei</taxon>
        <taxon>Acanthomorphata</taxon>
        <taxon>Ovalentaria</taxon>
        <taxon>Atherinomorphae</taxon>
        <taxon>Cyprinodontiformes</taxon>
        <taxon>Goodeidae</taxon>
        <taxon>Goodea</taxon>
    </lineage>
</organism>
<dbReference type="Proteomes" id="UP001476798">
    <property type="component" value="Unassembled WGS sequence"/>
</dbReference>
<keyword evidence="2" id="KW-1185">Reference proteome</keyword>
<comment type="caution">
    <text evidence="1">The sequence shown here is derived from an EMBL/GenBank/DDBJ whole genome shotgun (WGS) entry which is preliminary data.</text>
</comment>
<name>A0ABV0NRC4_9TELE</name>
<evidence type="ECO:0000313" key="2">
    <source>
        <dbReference type="Proteomes" id="UP001476798"/>
    </source>
</evidence>
<reference evidence="1 2" key="1">
    <citation type="submission" date="2021-06" db="EMBL/GenBank/DDBJ databases">
        <authorList>
            <person name="Palmer J.M."/>
        </authorList>
    </citation>
    <scope>NUCLEOTIDE SEQUENCE [LARGE SCALE GENOMIC DNA]</scope>
    <source>
        <strain evidence="1 2">GA_2019</strain>
        <tissue evidence="1">Muscle</tissue>
    </source>
</reference>
<proteinExistence type="predicted"/>
<accession>A0ABV0NRC4</accession>
<evidence type="ECO:0000313" key="1">
    <source>
        <dbReference type="EMBL" id="MEQ2173944.1"/>
    </source>
</evidence>
<sequence>MLIPGYNGICSDFYGLMTHPRLLGSNHCFSKIIAEVFPAWHCVKTHMYVPDQQFAKNFCLFRGIHTCQWSANQVHSFVAPGCFLCNILWKQKGCTFFGS</sequence>
<dbReference type="EMBL" id="JAHRIO010050079">
    <property type="protein sequence ID" value="MEQ2173944.1"/>
    <property type="molecule type" value="Genomic_DNA"/>
</dbReference>